<gene>
    <name evidence="2" type="ORF">RVR_P1126</name>
</gene>
<reference evidence="2 3" key="1">
    <citation type="journal article" date="2020" name="Sci. Rep.">
        <title>beta-carboline chemical signals induce reveromycin production through a LuxR family regulator in Streptomyces sp. SN-593.</title>
        <authorList>
            <person name="Panthee S."/>
            <person name="Kito N."/>
            <person name="Hayashi T."/>
            <person name="Shimizu T."/>
            <person name="Ishikawa J."/>
            <person name="Hamamoto H."/>
            <person name="Osada H."/>
            <person name="Takahashi S."/>
        </authorList>
    </citation>
    <scope>NUCLEOTIDE SEQUENCE [LARGE SCALE GENOMIC DNA]</scope>
    <source>
        <strain evidence="2 3">SN-593</strain>
        <plasmid evidence="2 3">pRVR1</plasmid>
    </source>
</reference>
<protein>
    <recommendedName>
        <fullName evidence="4">PIN domain-containing protein</fullName>
    </recommendedName>
</protein>
<dbReference type="Proteomes" id="UP000595703">
    <property type="component" value="Plasmid pRVR1"/>
</dbReference>
<proteinExistence type="predicted"/>
<organism evidence="2 3">
    <name type="scientific">Actinacidiphila reveromycinica</name>
    <dbReference type="NCBI Taxonomy" id="659352"/>
    <lineage>
        <taxon>Bacteria</taxon>
        <taxon>Bacillati</taxon>
        <taxon>Actinomycetota</taxon>
        <taxon>Actinomycetes</taxon>
        <taxon>Kitasatosporales</taxon>
        <taxon>Streptomycetaceae</taxon>
        <taxon>Actinacidiphila</taxon>
    </lineage>
</organism>
<dbReference type="CDD" id="cd18705">
    <property type="entry name" value="PIN_VapC-like"/>
    <property type="match status" value="1"/>
</dbReference>
<feature type="region of interest" description="Disordered" evidence="1">
    <location>
        <begin position="331"/>
        <end position="352"/>
    </location>
</feature>
<dbReference type="AlphaFoldDB" id="A0A7U3QW44"/>
<dbReference type="KEGG" id="arev:RVR_P1126"/>
<dbReference type="RefSeq" id="WP_202239916.1">
    <property type="nucleotide sequence ID" value="NZ_AP018366.1"/>
</dbReference>
<evidence type="ECO:0008006" key="4">
    <source>
        <dbReference type="Google" id="ProtNLM"/>
    </source>
</evidence>
<sequence>MSELVPRPRRSLFYRHPLRRALLDTSVLSTDVIAATRRKQPSSFEAGARAGTVRAFIPAHVWEEMPRVLADRKREGGKFDLDRALGIWFGRYAPVLFVVDTDSLPMTPEAEVLALEDPSDVGMLQLAAVIAPVVLIATDDDLLRSNLASADWIALRAALGKVGVTEGSMHDFEQASGFAINGLTAAVGGAVRLARANPVAAGAVAMAAGAGALYWRRRAAVLERPARSGPGAFMTVLAELGTRLGRIEGRHTQGEEVWQRAELGVPGDSLLHQVARTLAESPQPMTRTALLAVLEDPGNASHTARMAELRELLVGHPMFVDAGRGRWQIGRRGAEAPRPGTAQPDSERGTLP</sequence>
<evidence type="ECO:0000256" key="1">
    <source>
        <dbReference type="SAM" id="MobiDB-lite"/>
    </source>
</evidence>
<name>A0A7U3QW44_9ACTN</name>
<geneLocation type="plasmid" evidence="2 3">
    <name>pRVR1</name>
</geneLocation>
<keyword evidence="2" id="KW-0614">Plasmid</keyword>
<evidence type="ECO:0000313" key="3">
    <source>
        <dbReference type="Proteomes" id="UP000595703"/>
    </source>
</evidence>
<accession>A0A7U3QW44</accession>
<keyword evidence="3" id="KW-1185">Reference proteome</keyword>
<dbReference type="EMBL" id="AP018366">
    <property type="protein sequence ID" value="BBG20740.1"/>
    <property type="molecule type" value="Genomic_DNA"/>
</dbReference>
<evidence type="ECO:0000313" key="2">
    <source>
        <dbReference type="EMBL" id="BBG20740.1"/>
    </source>
</evidence>